<gene>
    <name evidence="3" type="ORF">DDE23_11875</name>
</gene>
<dbReference type="AlphaFoldDB" id="A0A2T7US01"/>
<sequence>MPGPGTGRAATAAERGTGGGAMDFHHFMCPNVHPETARLRAEPGLLARFPALMGMVCDLEAGRITFQQPAPADGSPVPLAETDTAAALAGPEPFGAMRQARRQHQMVTQMAGHGARWFVSNMHDSAPFAPELYVGTPANLFQYTRRRGDRSAVLWRLDGYYEPSPRLGCVPDGEPLRDDLPFRDKRPEVVWRGNWTGITWTSPHGFERLGTHLDAATLPRHYPRARAVLMSLEAPDLLDCRFVAGAKVRRKRGSEAPLGALEDRKRSPEWLLRNRYQLCLPGNDVATQLYWVIGSNSLALKVETEFEVIVDHFLAPWVHYVPIAGDLSDLRDKVAYCEANPALCLAIIERANEAHARMQDKALWAEAEGIVLDRLGLLA</sequence>
<dbReference type="Proteomes" id="UP000244810">
    <property type="component" value="Unassembled WGS sequence"/>
</dbReference>
<name>A0A2T7US01_9RHOB</name>
<keyword evidence="4" id="KW-1185">Reference proteome</keyword>
<dbReference type="Pfam" id="PF05686">
    <property type="entry name" value="Glyco_transf_90"/>
    <property type="match status" value="1"/>
</dbReference>
<feature type="domain" description="Glycosyl transferase CAP10" evidence="2">
    <location>
        <begin position="118"/>
        <end position="373"/>
    </location>
</feature>
<dbReference type="InterPro" id="IPR051091">
    <property type="entry name" value="O-Glucosyltr/Glycosyltrsf_90"/>
</dbReference>
<evidence type="ECO:0000313" key="3">
    <source>
        <dbReference type="EMBL" id="PVE47530.1"/>
    </source>
</evidence>
<accession>A0A2T7US01</accession>
<evidence type="ECO:0000313" key="4">
    <source>
        <dbReference type="Proteomes" id="UP000244810"/>
    </source>
</evidence>
<dbReference type="EMBL" id="QDDR01000005">
    <property type="protein sequence ID" value="PVE47530.1"/>
    <property type="molecule type" value="Genomic_DNA"/>
</dbReference>
<dbReference type="InterPro" id="IPR006598">
    <property type="entry name" value="CAP10"/>
</dbReference>
<dbReference type="SMART" id="SM00672">
    <property type="entry name" value="CAP10"/>
    <property type="match status" value="1"/>
</dbReference>
<reference evidence="3 4" key="1">
    <citation type="journal article" date="2011" name="Syst. Appl. Microbiol.">
        <title>Defluviimonas denitrificans gen. nov., sp. nov., and Pararhodobacter aggregans gen. nov., sp. nov., non-phototrophic Rhodobacteraceae from the biofilter of a marine aquaculture.</title>
        <authorList>
            <person name="Foesel B.U."/>
            <person name="Drake H.L."/>
            <person name="Schramm A."/>
        </authorList>
    </citation>
    <scope>NUCLEOTIDE SEQUENCE [LARGE SCALE GENOMIC DNA]</scope>
    <source>
        <strain evidence="3 4">D1-19</strain>
    </source>
</reference>
<proteinExistence type="predicted"/>
<evidence type="ECO:0000259" key="2">
    <source>
        <dbReference type="SMART" id="SM00672"/>
    </source>
</evidence>
<dbReference type="GO" id="GO:0016740">
    <property type="term" value="F:transferase activity"/>
    <property type="evidence" value="ECO:0007669"/>
    <property type="project" value="UniProtKB-KW"/>
</dbReference>
<comment type="caution">
    <text evidence="3">The sequence shown here is derived from an EMBL/GenBank/DDBJ whole genome shotgun (WGS) entry which is preliminary data.</text>
</comment>
<keyword evidence="1" id="KW-0808">Transferase</keyword>
<protein>
    <recommendedName>
        <fullName evidence="2">Glycosyl transferase CAP10 domain-containing protein</fullName>
    </recommendedName>
</protein>
<dbReference type="PANTHER" id="PTHR12203:SF35">
    <property type="entry name" value="PROTEIN O-GLUCOSYLTRANSFERASE 1"/>
    <property type="match status" value="1"/>
</dbReference>
<dbReference type="PANTHER" id="PTHR12203">
    <property type="entry name" value="KDEL LYS-ASP-GLU-LEU CONTAINING - RELATED"/>
    <property type="match status" value="1"/>
</dbReference>
<evidence type="ECO:0000256" key="1">
    <source>
        <dbReference type="ARBA" id="ARBA00022679"/>
    </source>
</evidence>
<organism evidence="3 4">
    <name type="scientific">Pararhodobacter aggregans</name>
    <dbReference type="NCBI Taxonomy" id="404875"/>
    <lineage>
        <taxon>Bacteria</taxon>
        <taxon>Pseudomonadati</taxon>
        <taxon>Pseudomonadota</taxon>
        <taxon>Alphaproteobacteria</taxon>
        <taxon>Rhodobacterales</taxon>
        <taxon>Paracoccaceae</taxon>
        <taxon>Pararhodobacter</taxon>
    </lineage>
</organism>